<dbReference type="Proteomes" id="UP000245942">
    <property type="component" value="Unassembled WGS sequence"/>
</dbReference>
<feature type="region of interest" description="Disordered" evidence="1">
    <location>
        <begin position="150"/>
        <end position="172"/>
    </location>
</feature>
<reference evidence="2 3" key="1">
    <citation type="journal article" date="2018" name="Mol. Biol. Evol.">
        <title>Broad Genomic Sampling Reveals a Smut Pathogenic Ancestry of the Fungal Clade Ustilaginomycotina.</title>
        <authorList>
            <person name="Kijpornyongpan T."/>
            <person name="Mondo S.J."/>
            <person name="Barry K."/>
            <person name="Sandor L."/>
            <person name="Lee J."/>
            <person name="Lipzen A."/>
            <person name="Pangilinan J."/>
            <person name="LaButti K."/>
            <person name="Hainaut M."/>
            <person name="Henrissat B."/>
            <person name="Grigoriev I.V."/>
            <person name="Spatafora J.W."/>
            <person name="Aime M.C."/>
        </authorList>
    </citation>
    <scope>NUCLEOTIDE SEQUENCE [LARGE SCALE GENOMIC DNA]</scope>
    <source>
        <strain evidence="2 3">MCA 4718</strain>
    </source>
</reference>
<feature type="region of interest" description="Disordered" evidence="1">
    <location>
        <begin position="1"/>
        <end position="31"/>
    </location>
</feature>
<dbReference type="RefSeq" id="XP_025345422.1">
    <property type="nucleotide sequence ID" value="XM_025494556.1"/>
</dbReference>
<organism evidence="2 3">
    <name type="scientific">Pseudomicrostroma glucosiphilum</name>
    <dbReference type="NCBI Taxonomy" id="1684307"/>
    <lineage>
        <taxon>Eukaryota</taxon>
        <taxon>Fungi</taxon>
        <taxon>Dikarya</taxon>
        <taxon>Basidiomycota</taxon>
        <taxon>Ustilaginomycotina</taxon>
        <taxon>Exobasidiomycetes</taxon>
        <taxon>Microstromatales</taxon>
        <taxon>Microstromatales incertae sedis</taxon>
        <taxon>Pseudomicrostroma</taxon>
    </lineage>
</organism>
<proteinExistence type="predicted"/>
<keyword evidence="3" id="KW-1185">Reference proteome</keyword>
<evidence type="ECO:0000313" key="3">
    <source>
        <dbReference type="Proteomes" id="UP000245942"/>
    </source>
</evidence>
<sequence length="303" mass="31872">MSHLTPPSPASPSPPHLLRRKRSSANAALTSRPSMVALRMAANSQAPAADYSGSDGSAAIGVEGALAGMNIQGAGSSIEELPSLQRLIFAHLLVSTSEDTPASSESAPPCQLSWALFQPDLLVTSSGTVYKLGRDEWTAMRDPVERLRGLVKSGQTPPPAPPPSPTGERNVSQSEALVLGKTLLGLAPPRRLYRTKTASGSESVQASWLILPPADGEMLDRTFADSTSSRKVTDLITLVVQYSAHEGAEIQADPAASLAPAPSQIEDVLKLDPQALAGQPLGSDDAEGKGEEMLRKVLELFRV</sequence>
<evidence type="ECO:0000256" key="1">
    <source>
        <dbReference type="SAM" id="MobiDB-lite"/>
    </source>
</evidence>
<protein>
    <submittedName>
        <fullName evidence="2">Uncharacterized protein</fullName>
    </submittedName>
</protein>
<dbReference type="GeneID" id="37016290"/>
<feature type="compositionally biased region" description="Pro residues" evidence="1">
    <location>
        <begin position="156"/>
        <end position="165"/>
    </location>
</feature>
<dbReference type="AlphaFoldDB" id="A0A316TYF8"/>
<dbReference type="EMBL" id="KZ819337">
    <property type="protein sequence ID" value="PWN18262.1"/>
    <property type="molecule type" value="Genomic_DNA"/>
</dbReference>
<evidence type="ECO:0000313" key="2">
    <source>
        <dbReference type="EMBL" id="PWN18262.1"/>
    </source>
</evidence>
<name>A0A316TYF8_9BASI</name>
<accession>A0A316TYF8</accession>
<gene>
    <name evidence="2" type="ORF">BCV69DRAFT_301401</name>
</gene>
<feature type="compositionally biased region" description="Pro residues" evidence="1">
    <location>
        <begin position="1"/>
        <end position="15"/>
    </location>
</feature>